<dbReference type="AlphaFoldDB" id="A0ABD3G3H2"/>
<dbReference type="EMBL" id="JBIMZQ010000002">
    <property type="protein sequence ID" value="KAL3673665.1"/>
    <property type="molecule type" value="Genomic_DNA"/>
</dbReference>
<keyword evidence="1" id="KW-0472">Membrane</keyword>
<feature type="transmembrane region" description="Helical" evidence="1">
    <location>
        <begin position="118"/>
        <end position="140"/>
    </location>
</feature>
<name>A0ABD3G3H2_9STRA</name>
<protein>
    <submittedName>
        <fullName evidence="2">Uncharacterized protein</fullName>
    </submittedName>
</protein>
<proteinExistence type="predicted"/>
<feature type="transmembrane region" description="Helical" evidence="1">
    <location>
        <begin position="82"/>
        <end position="106"/>
    </location>
</feature>
<dbReference type="Proteomes" id="UP001632037">
    <property type="component" value="Unassembled WGS sequence"/>
</dbReference>
<keyword evidence="1" id="KW-1133">Transmembrane helix</keyword>
<evidence type="ECO:0000313" key="2">
    <source>
        <dbReference type="EMBL" id="KAL3673665.1"/>
    </source>
</evidence>
<comment type="caution">
    <text evidence="2">The sequence shown here is derived from an EMBL/GenBank/DDBJ whole genome shotgun (WGS) entry which is preliminary data.</text>
</comment>
<keyword evidence="1" id="KW-0812">Transmembrane</keyword>
<sequence length="214" mass="23904">MEVVQDYNDIAYALAALLAVVFVPTLVHIRLVYTFLWNAFTLIAIKMESPTALGLATVMGLSVMLSWYMLRFFDGPVFDSVLLGWFGFLSKYRVFHGLANTGDFLLHFVGPLTLAAKYLIHVEVWMALPILGFSVMWVYFVADGSLVANHVYHFSPPRPVQFWAVATASMLVGNLTLPLGCVLAQRSGVPDLLVRGVQEAVVMVMPLYQTIFYM</sequence>
<gene>
    <name evidence="2" type="ORF">V7S43_001363</name>
</gene>
<feature type="transmembrane region" description="Helical" evidence="1">
    <location>
        <begin position="52"/>
        <end position="70"/>
    </location>
</feature>
<accession>A0ABD3G3H2</accession>
<organism evidence="2 3">
    <name type="scientific">Phytophthora oleae</name>
    <dbReference type="NCBI Taxonomy" id="2107226"/>
    <lineage>
        <taxon>Eukaryota</taxon>
        <taxon>Sar</taxon>
        <taxon>Stramenopiles</taxon>
        <taxon>Oomycota</taxon>
        <taxon>Peronosporomycetes</taxon>
        <taxon>Peronosporales</taxon>
        <taxon>Peronosporaceae</taxon>
        <taxon>Phytophthora</taxon>
    </lineage>
</organism>
<reference evidence="2 3" key="1">
    <citation type="submission" date="2024-09" db="EMBL/GenBank/DDBJ databases">
        <title>Genome sequencing and assembly of Phytophthora oleae, isolate VK10A, causative agent of rot of olive drupes.</title>
        <authorList>
            <person name="Conti Taguali S."/>
            <person name="Riolo M."/>
            <person name="La Spada F."/>
            <person name="Cacciola S.O."/>
            <person name="Dionisio G."/>
        </authorList>
    </citation>
    <scope>NUCLEOTIDE SEQUENCE [LARGE SCALE GENOMIC DNA]</scope>
    <source>
        <strain evidence="2 3">VK10A</strain>
    </source>
</reference>
<keyword evidence="3" id="KW-1185">Reference proteome</keyword>
<evidence type="ECO:0000256" key="1">
    <source>
        <dbReference type="SAM" id="Phobius"/>
    </source>
</evidence>
<evidence type="ECO:0000313" key="3">
    <source>
        <dbReference type="Proteomes" id="UP001632037"/>
    </source>
</evidence>
<feature type="transmembrane region" description="Helical" evidence="1">
    <location>
        <begin position="160"/>
        <end position="184"/>
    </location>
</feature>
<feature type="transmembrane region" description="Helical" evidence="1">
    <location>
        <begin position="12"/>
        <end position="40"/>
    </location>
</feature>